<keyword evidence="6" id="KW-0131">Cell cycle</keyword>
<dbReference type="InterPro" id="IPR022031">
    <property type="entry name" value="Rif1_N"/>
</dbReference>
<feature type="region of interest" description="Disordered" evidence="7">
    <location>
        <begin position="77"/>
        <end position="104"/>
    </location>
</feature>
<protein>
    <recommendedName>
        <fullName evidence="8">Telomere-associated protein Rif1 N-terminal domain-containing protein</fullName>
    </recommendedName>
</protein>
<feature type="region of interest" description="Disordered" evidence="7">
    <location>
        <begin position="1"/>
        <end position="59"/>
    </location>
</feature>
<sequence>MVEILGPLPARPPTPPRPGSRIDQTHQKDPESSQPIQTPGTSPHTANAPRPPPLSHGSKRVNFSPWLYTVIESPNSKSASKYKETKGREETAFESPQASAGRPFKSILKETSSPIPVWSPNVDKFTTESLAMLLESVVQQLAGESISSRLDAYMQFFGALRTYDGLLGGKETADKLGLITDFIQRDVSRDLEIGKPLDTNLVNQALKLSAAFIWQTDISTHLSDEFKVFLVDHAITSLQEAKAPKSVLTHHMSILSTQNFSSKIMTTLRITRLLAALQDITKHVSGKAIALHRLSIYQRLLAQSKSIFISQSSLWVEHLVFGLLHHVKDTRSKAITLGFQISMAAGPTPALSNNIRTLFDRPLEGDRKLVTEVLERMSRMVASLDTGIHVPPIWSIVILLLRSKKWNLDQWEHFKEWVLVLQRCFNCSEPVIKAQAIASWNRFVYAVSPNESTGRSLIKMLGKPVISQFERKKSDKSALPPTQLALGSYYNLLYYAFRPSSPHHHLDLIWEEYIAIPSTTIFSTIPTLSDSAALVLANLLWCPQAKVWAETRITDSAKMEVEELPSVDSRWVRSKVLSVLEVFESLLKSSIWDDEAIEKSNIALAWNSLASALSQASSKEITPSGESMQAVASVLGFLHRLWLTGPSSLHATGECCEDAFFERFCFLARTMILSLGGIPFTEKLMLKTADGTFQISNTPAHRSSAPGTNLDSPILHLLRTISKTTMIPSPTPSYIRLVDGTIAASCNGRISRGSRLELLQQCADLSITEYTSPSYDRHLLEAVWKSTARATADALQSFPIESARERDGSVSRDYENITKILVAGVRFPGAFEEWSRLLESSVRVVRTEKGDRILTSLIVEPIAASLISISAPETYLPTTSLLGQSLSIPFAQETGLGLERTVSQPMSPPSFPCKLLETVGRTLQLGYSSFDASQTLDLSGFIESLTSFLSSGTPFFRSQALETLQAPLGLWMQDSECKVDVTRGVDSRALTASQALSSAVLSILQTAVVDELSSLQRFETIICAGLESPHLSSTKRFVDFLQSTKTASDPLIHTTAMGQALSTATSRLSAPPHLPQTAVQEANLVSSSSLKLDHQRGNKQIIAKSIETGDIHFNSSPVIEANESTLPERAELSEPQLPTSSEVALFEAPATFRRSRREMFRMIESIRSSSPANTPSKLGFDTPVHLRRLHSQSGIPLTPTLAPAENEEGFIGSSPTPATRDPTPAMNSDAPGRKSQDIIMEDATDMPSSPPELTSRSPSPQKLSRRAQRRSAAKARKANAHTDAGQQIASNSRATPSDMENLPRILQAIITDDVKENTPTPQMDERPPSRRTRSALSQSTENDQNAAPVATTSTPAKTTEELSASLSSKSTPSSKKRKRNGAPKEANGASQQSASAPSTPMPPDYLVDSSSEDLESQIASQLEQDLESAVDLIGKAHKQTATGSEAPEPATKKRKREEQHTRSITKDRRRSTRISTAKDLRAADLEQPESTPAQDAAISQPSQEVFSVRPASTTPRRSTRSSQKKHEEVRMPDSLPETTQEEPIKEQEPSQRPTKRPRKSLRLEDQPAPSPIAGESITGKTSRGSRSRKTRSPPNVTQSQPLPSQEEPTELEAATKQVELSPAQKDQKDAGPENIPAQMPTEPNVSFASTEEATDSQMTDIGPSTESLPEGTVGIQPDLDIVSDQPSTGVADLVMNVATAKPETEPIPPNLESDISEAGISQSLKNLLDNMKSAKLGPNALREVDDLLFNIRVEAHDASRRYNNSA</sequence>
<feature type="compositionally biased region" description="Polar residues" evidence="7">
    <location>
        <begin position="1284"/>
        <end position="1295"/>
    </location>
</feature>
<feature type="compositionally biased region" description="Low complexity" evidence="7">
    <location>
        <begin position="1386"/>
        <end position="1398"/>
    </location>
</feature>
<proteinExistence type="predicted"/>
<evidence type="ECO:0000313" key="10">
    <source>
        <dbReference type="Proteomes" id="UP001149163"/>
    </source>
</evidence>
<feature type="compositionally biased region" description="Polar residues" evidence="7">
    <location>
        <begin position="1641"/>
        <end position="1667"/>
    </location>
</feature>
<name>A0A9W9LSP6_9EURO</name>
<evidence type="ECO:0000256" key="4">
    <source>
        <dbReference type="ARBA" id="ARBA00022895"/>
    </source>
</evidence>
<keyword evidence="4" id="KW-0779">Telomere</keyword>
<keyword evidence="3" id="KW-0158">Chromosome</keyword>
<evidence type="ECO:0000256" key="3">
    <source>
        <dbReference type="ARBA" id="ARBA00022454"/>
    </source>
</evidence>
<feature type="compositionally biased region" description="Basic and acidic residues" evidence="7">
    <location>
        <begin position="1456"/>
        <end position="1466"/>
    </location>
</feature>
<feature type="compositionally biased region" description="Low complexity" evidence="7">
    <location>
        <begin position="1361"/>
        <end position="1373"/>
    </location>
</feature>
<accession>A0A9W9LSP6</accession>
<feature type="compositionally biased region" description="Pro residues" evidence="7">
    <location>
        <begin position="9"/>
        <end position="18"/>
    </location>
</feature>
<dbReference type="PANTHER" id="PTHR22928:SF3">
    <property type="entry name" value="TELOMERE-ASSOCIATED PROTEIN RIF1"/>
    <property type="match status" value="1"/>
</dbReference>
<evidence type="ECO:0000259" key="8">
    <source>
        <dbReference type="Pfam" id="PF12231"/>
    </source>
</evidence>
<dbReference type="GO" id="GO:0000723">
    <property type="term" value="P:telomere maintenance"/>
    <property type="evidence" value="ECO:0007669"/>
    <property type="project" value="TreeGrafter"/>
</dbReference>
<dbReference type="Pfam" id="PF12231">
    <property type="entry name" value="Rif1_N"/>
    <property type="match status" value="1"/>
</dbReference>
<keyword evidence="5" id="KW-0539">Nucleus</keyword>
<dbReference type="GO" id="GO:0140445">
    <property type="term" value="C:chromosome, telomeric repeat region"/>
    <property type="evidence" value="ECO:0007669"/>
    <property type="project" value="TreeGrafter"/>
</dbReference>
<dbReference type="OrthoDB" id="5399929at2759"/>
<evidence type="ECO:0000256" key="5">
    <source>
        <dbReference type="ARBA" id="ARBA00023242"/>
    </source>
</evidence>
<reference evidence="9" key="1">
    <citation type="submission" date="2022-11" db="EMBL/GenBank/DDBJ databases">
        <authorList>
            <person name="Petersen C."/>
        </authorList>
    </citation>
    <scope>NUCLEOTIDE SEQUENCE</scope>
    <source>
        <strain evidence="9">IBT 26290</strain>
    </source>
</reference>
<feature type="compositionally biased region" description="Basic residues" evidence="7">
    <location>
        <begin position="1263"/>
        <end position="1279"/>
    </location>
</feature>
<comment type="subcellular location">
    <subcellularLocation>
        <location evidence="2">Chromosome</location>
        <location evidence="2">Telomere</location>
    </subcellularLocation>
    <subcellularLocation>
        <location evidence="1">Nucleus</location>
    </subcellularLocation>
</comment>
<evidence type="ECO:0000256" key="6">
    <source>
        <dbReference type="ARBA" id="ARBA00023306"/>
    </source>
</evidence>
<feature type="compositionally biased region" description="Polar residues" evidence="7">
    <location>
        <begin position="1334"/>
        <end position="1356"/>
    </location>
</feature>
<feature type="domain" description="Telomere-associated protein Rif1 N-terminal" evidence="8">
    <location>
        <begin position="141"/>
        <end position="514"/>
    </location>
</feature>
<reference evidence="9" key="2">
    <citation type="journal article" date="2023" name="IMA Fungus">
        <title>Comparative genomic study of the Penicillium genus elucidates a diverse pangenome and 15 lateral gene transfer events.</title>
        <authorList>
            <person name="Petersen C."/>
            <person name="Sorensen T."/>
            <person name="Nielsen M.R."/>
            <person name="Sondergaard T.E."/>
            <person name="Sorensen J.L."/>
            <person name="Fitzpatrick D.A."/>
            <person name="Frisvad J.C."/>
            <person name="Nielsen K.L."/>
        </authorList>
    </citation>
    <scope>NUCLEOTIDE SEQUENCE</scope>
    <source>
        <strain evidence="9">IBT 26290</strain>
    </source>
</reference>
<dbReference type="Proteomes" id="UP001149163">
    <property type="component" value="Unassembled WGS sequence"/>
</dbReference>
<feature type="compositionally biased region" description="Polar residues" evidence="7">
    <location>
        <begin position="1593"/>
        <end position="1603"/>
    </location>
</feature>
<feature type="region of interest" description="Disordered" evidence="7">
    <location>
        <begin position="1194"/>
        <end position="1685"/>
    </location>
</feature>
<feature type="compositionally biased region" description="Polar residues" evidence="7">
    <location>
        <begin position="1488"/>
        <end position="1505"/>
    </location>
</feature>
<evidence type="ECO:0000256" key="1">
    <source>
        <dbReference type="ARBA" id="ARBA00004123"/>
    </source>
</evidence>
<dbReference type="EMBL" id="JAPQKN010000001">
    <property type="protein sequence ID" value="KAJ5175146.1"/>
    <property type="molecule type" value="Genomic_DNA"/>
</dbReference>
<keyword evidence="10" id="KW-1185">Reference proteome</keyword>
<dbReference type="GO" id="GO:0005634">
    <property type="term" value="C:nucleus"/>
    <property type="evidence" value="ECO:0007669"/>
    <property type="project" value="UniProtKB-SubCell"/>
</dbReference>
<evidence type="ECO:0000256" key="7">
    <source>
        <dbReference type="SAM" id="MobiDB-lite"/>
    </source>
</evidence>
<dbReference type="PANTHER" id="PTHR22928">
    <property type="entry name" value="TELOMERE-ASSOCIATED PROTEIN RIF1"/>
    <property type="match status" value="1"/>
</dbReference>
<dbReference type="RefSeq" id="XP_056546754.1">
    <property type="nucleotide sequence ID" value="XM_056683148.1"/>
</dbReference>
<gene>
    <name evidence="9" type="ORF">N7482_001023</name>
</gene>
<dbReference type="GeneID" id="81422324"/>
<feature type="compositionally biased region" description="Basic and acidic residues" evidence="7">
    <location>
        <begin position="81"/>
        <end position="91"/>
    </location>
</feature>
<evidence type="ECO:0000313" key="9">
    <source>
        <dbReference type="EMBL" id="KAJ5175146.1"/>
    </source>
</evidence>
<evidence type="ECO:0000256" key="2">
    <source>
        <dbReference type="ARBA" id="ARBA00004574"/>
    </source>
</evidence>
<feature type="compositionally biased region" description="Polar residues" evidence="7">
    <location>
        <begin position="1251"/>
        <end position="1262"/>
    </location>
</feature>
<comment type="caution">
    <text evidence="9">The sequence shown here is derived from an EMBL/GenBank/DDBJ whole genome shotgun (WGS) entry which is preliminary data.</text>
</comment>
<feature type="compositionally biased region" description="Polar residues" evidence="7">
    <location>
        <begin position="32"/>
        <end position="45"/>
    </location>
</feature>
<organism evidence="9 10">
    <name type="scientific">Penicillium canariense</name>
    <dbReference type="NCBI Taxonomy" id="189055"/>
    <lineage>
        <taxon>Eukaryota</taxon>
        <taxon>Fungi</taxon>
        <taxon>Dikarya</taxon>
        <taxon>Ascomycota</taxon>
        <taxon>Pezizomycotina</taxon>
        <taxon>Eurotiomycetes</taxon>
        <taxon>Eurotiomycetidae</taxon>
        <taxon>Eurotiales</taxon>
        <taxon>Aspergillaceae</taxon>
        <taxon>Penicillium</taxon>
    </lineage>
</organism>